<sequence length="145" mass="16195">MTCLAMSKKNFFLQTLGHECLATIVENVLSKDSTTYAEIHVKLMAIAQSREISVHGPESFNVRIGQTPQAGGKPPARDPSKECSFCKTNEDYFKGHTMRKEKKAGKGRNSANVPVMTAACWITTANHYSWFIDQCFIDVEYPDIS</sequence>
<reference evidence="1 2" key="1">
    <citation type="submission" date="2024-02" db="EMBL/GenBank/DDBJ databases">
        <title>Discinaceae phylogenomics.</title>
        <authorList>
            <person name="Dirks A.C."/>
            <person name="James T.Y."/>
        </authorList>
    </citation>
    <scope>NUCLEOTIDE SEQUENCE [LARGE SCALE GENOMIC DNA]</scope>
    <source>
        <strain evidence="1 2">ACD0624</strain>
    </source>
</reference>
<protein>
    <submittedName>
        <fullName evidence="1">Uncharacterized protein</fullName>
    </submittedName>
</protein>
<proteinExistence type="predicted"/>
<gene>
    <name evidence="1" type="ORF">Q9L58_010632</name>
</gene>
<accession>A0ABR3G464</accession>
<comment type="caution">
    <text evidence="1">The sequence shown here is derived from an EMBL/GenBank/DDBJ whole genome shotgun (WGS) entry which is preliminary data.</text>
</comment>
<evidence type="ECO:0000313" key="1">
    <source>
        <dbReference type="EMBL" id="KAL0630522.1"/>
    </source>
</evidence>
<evidence type="ECO:0000313" key="2">
    <source>
        <dbReference type="Proteomes" id="UP001447188"/>
    </source>
</evidence>
<name>A0ABR3G464_9PEZI</name>
<dbReference type="EMBL" id="JBBBZM010000556">
    <property type="protein sequence ID" value="KAL0630522.1"/>
    <property type="molecule type" value="Genomic_DNA"/>
</dbReference>
<keyword evidence="2" id="KW-1185">Reference proteome</keyword>
<organism evidence="1 2">
    <name type="scientific">Discina gigas</name>
    <dbReference type="NCBI Taxonomy" id="1032678"/>
    <lineage>
        <taxon>Eukaryota</taxon>
        <taxon>Fungi</taxon>
        <taxon>Dikarya</taxon>
        <taxon>Ascomycota</taxon>
        <taxon>Pezizomycotina</taxon>
        <taxon>Pezizomycetes</taxon>
        <taxon>Pezizales</taxon>
        <taxon>Discinaceae</taxon>
        <taxon>Discina</taxon>
    </lineage>
</organism>
<dbReference type="Proteomes" id="UP001447188">
    <property type="component" value="Unassembled WGS sequence"/>
</dbReference>